<dbReference type="InterPro" id="IPR020904">
    <property type="entry name" value="Sc_DH/Rdtase_CS"/>
</dbReference>
<evidence type="ECO:0000256" key="4">
    <source>
        <dbReference type="RuleBase" id="RU000363"/>
    </source>
</evidence>
<protein>
    <submittedName>
        <fullName evidence="6">SDR family NAD(P)-dependent oxidoreductase</fullName>
    </submittedName>
</protein>
<evidence type="ECO:0000313" key="7">
    <source>
        <dbReference type="Proteomes" id="UP000434850"/>
    </source>
</evidence>
<dbReference type="PRINTS" id="PR00081">
    <property type="entry name" value="GDHRDH"/>
</dbReference>
<keyword evidence="3" id="KW-0560">Oxidoreductase</keyword>
<dbReference type="InterPro" id="IPR057326">
    <property type="entry name" value="KR_dom"/>
</dbReference>
<dbReference type="PANTHER" id="PTHR43391">
    <property type="entry name" value="RETINOL DEHYDROGENASE-RELATED"/>
    <property type="match status" value="1"/>
</dbReference>
<dbReference type="RefSeq" id="WP_157543005.1">
    <property type="nucleotide sequence ID" value="NZ_WQLA01000007.1"/>
</dbReference>
<dbReference type="Gene3D" id="3.40.50.720">
    <property type="entry name" value="NAD(P)-binding Rossmann-like Domain"/>
    <property type="match status" value="1"/>
</dbReference>
<dbReference type="Proteomes" id="UP000434850">
    <property type="component" value="Unassembled WGS sequence"/>
</dbReference>
<dbReference type="EMBL" id="WQLA01000007">
    <property type="protein sequence ID" value="MVN92680.1"/>
    <property type="molecule type" value="Genomic_DNA"/>
</dbReference>
<dbReference type="SMART" id="SM00822">
    <property type="entry name" value="PKS_KR"/>
    <property type="match status" value="1"/>
</dbReference>
<keyword evidence="7" id="KW-1185">Reference proteome</keyword>
<dbReference type="AlphaFoldDB" id="A0A6I4IBP9"/>
<dbReference type="PRINTS" id="PR00080">
    <property type="entry name" value="SDRFAMILY"/>
</dbReference>
<dbReference type="PANTHER" id="PTHR43391:SF14">
    <property type="entry name" value="DEHYDROGENASE_REDUCTASE SDR FAMILY PROTEIN 7-LIKE"/>
    <property type="match status" value="1"/>
</dbReference>
<accession>A0A6I4IBP9</accession>
<comment type="similarity">
    <text evidence="1 4">Belongs to the short-chain dehydrogenases/reductases (SDR) family.</text>
</comment>
<sequence length="233" mass="25033">MNIKEAKVIVTGATGGIGYEIAGALRRAGAEVVICGRDAGKLKKATDELDVFGIEADVSKQADIIELYRFAIEKMGSVNVLVNNAGIGVFGSLADTSAEDFQKAWEVNVKGLFLAGKEAAKYFIAQKYGNIINIGSTAALRGYANGSAYVASKFAVSGLTECWRAELRPHNVRVMQINPSEVITDFIAKAGMEIKNEDNKLKPEQIAHLAVSMLSMDDVGFIPDASVWATNPW</sequence>
<organism evidence="6 7">
    <name type="scientific">Mucilaginibacter aquatilis</name>
    <dbReference type="NCBI Taxonomy" id="1517760"/>
    <lineage>
        <taxon>Bacteria</taxon>
        <taxon>Pseudomonadati</taxon>
        <taxon>Bacteroidota</taxon>
        <taxon>Sphingobacteriia</taxon>
        <taxon>Sphingobacteriales</taxon>
        <taxon>Sphingobacteriaceae</taxon>
        <taxon>Mucilaginibacter</taxon>
    </lineage>
</organism>
<dbReference type="SUPFAM" id="SSF51735">
    <property type="entry name" value="NAD(P)-binding Rossmann-fold domains"/>
    <property type="match status" value="1"/>
</dbReference>
<dbReference type="Pfam" id="PF00106">
    <property type="entry name" value="adh_short"/>
    <property type="match status" value="1"/>
</dbReference>
<comment type="caution">
    <text evidence="6">The sequence shown here is derived from an EMBL/GenBank/DDBJ whole genome shotgun (WGS) entry which is preliminary data.</text>
</comment>
<dbReference type="PROSITE" id="PS00061">
    <property type="entry name" value="ADH_SHORT"/>
    <property type="match status" value="1"/>
</dbReference>
<dbReference type="OrthoDB" id="9775296at2"/>
<evidence type="ECO:0000313" key="6">
    <source>
        <dbReference type="EMBL" id="MVN92680.1"/>
    </source>
</evidence>
<gene>
    <name evidence="6" type="ORF">GO816_16205</name>
</gene>
<name>A0A6I4IBP9_9SPHI</name>
<evidence type="ECO:0000256" key="2">
    <source>
        <dbReference type="ARBA" id="ARBA00022857"/>
    </source>
</evidence>
<proteinExistence type="inferred from homology"/>
<dbReference type="CDD" id="cd05233">
    <property type="entry name" value="SDR_c"/>
    <property type="match status" value="1"/>
</dbReference>
<evidence type="ECO:0000256" key="1">
    <source>
        <dbReference type="ARBA" id="ARBA00006484"/>
    </source>
</evidence>
<feature type="domain" description="Ketoreductase" evidence="5">
    <location>
        <begin position="6"/>
        <end position="180"/>
    </location>
</feature>
<evidence type="ECO:0000259" key="5">
    <source>
        <dbReference type="SMART" id="SM00822"/>
    </source>
</evidence>
<dbReference type="GO" id="GO:0016491">
    <property type="term" value="F:oxidoreductase activity"/>
    <property type="evidence" value="ECO:0007669"/>
    <property type="project" value="UniProtKB-KW"/>
</dbReference>
<dbReference type="InterPro" id="IPR002347">
    <property type="entry name" value="SDR_fam"/>
</dbReference>
<dbReference type="FunFam" id="3.40.50.720:FF:000084">
    <property type="entry name" value="Short-chain dehydrogenase reductase"/>
    <property type="match status" value="1"/>
</dbReference>
<keyword evidence="2" id="KW-0521">NADP</keyword>
<dbReference type="InterPro" id="IPR036291">
    <property type="entry name" value="NAD(P)-bd_dom_sf"/>
</dbReference>
<reference evidence="6 7" key="1">
    <citation type="submission" date="2019-12" db="EMBL/GenBank/DDBJ databases">
        <title>Mucilaginibacter sp. HME9299 genome sequencing and assembly.</title>
        <authorList>
            <person name="Kang H."/>
            <person name="Kim H."/>
            <person name="Joh K."/>
        </authorList>
    </citation>
    <scope>NUCLEOTIDE SEQUENCE [LARGE SCALE GENOMIC DNA]</scope>
    <source>
        <strain evidence="6 7">HME9299</strain>
    </source>
</reference>
<evidence type="ECO:0000256" key="3">
    <source>
        <dbReference type="ARBA" id="ARBA00023002"/>
    </source>
</evidence>